<reference evidence="1" key="2">
    <citation type="submission" date="2015-06" db="UniProtKB">
        <authorList>
            <consortium name="EnsemblMetazoa"/>
        </authorList>
    </citation>
    <scope>IDENTIFICATION</scope>
</reference>
<reference evidence="2" key="1">
    <citation type="submission" date="2013-02" db="EMBL/GenBank/DDBJ databases">
        <authorList>
            <person name="Hughes D."/>
        </authorList>
    </citation>
    <scope>NUCLEOTIDE SEQUENCE</scope>
    <source>
        <strain>Durham</strain>
        <strain evidence="2">NC isolate 2 -- Noor lab</strain>
    </source>
</reference>
<protein>
    <submittedName>
        <fullName evidence="1">Uncharacterized protein</fullName>
    </submittedName>
</protein>
<organism evidence="1 2">
    <name type="scientific">Megaselia scalaris</name>
    <name type="common">Humpbacked fly</name>
    <name type="synonym">Phora scalaris</name>
    <dbReference type="NCBI Taxonomy" id="36166"/>
    <lineage>
        <taxon>Eukaryota</taxon>
        <taxon>Metazoa</taxon>
        <taxon>Ecdysozoa</taxon>
        <taxon>Arthropoda</taxon>
        <taxon>Hexapoda</taxon>
        <taxon>Insecta</taxon>
        <taxon>Pterygota</taxon>
        <taxon>Neoptera</taxon>
        <taxon>Endopterygota</taxon>
        <taxon>Diptera</taxon>
        <taxon>Brachycera</taxon>
        <taxon>Muscomorpha</taxon>
        <taxon>Platypezoidea</taxon>
        <taxon>Phoridae</taxon>
        <taxon>Megaseliini</taxon>
        <taxon>Megaselia</taxon>
    </lineage>
</organism>
<sequence length="61" mass="7293">MDFSCHPTNHEFGVDFAMDAYQEKVMHARYKSQIFLHYYNLRSCSHGWITMKSWISSTTTR</sequence>
<accession>T1GSS4</accession>
<evidence type="ECO:0000313" key="2">
    <source>
        <dbReference type="Proteomes" id="UP000015102"/>
    </source>
</evidence>
<dbReference type="EnsemblMetazoa" id="MESCA006735-RA">
    <property type="protein sequence ID" value="MESCA006735-PA"/>
    <property type="gene ID" value="MESCA006735"/>
</dbReference>
<keyword evidence="2" id="KW-1185">Reference proteome</keyword>
<name>T1GSS4_MEGSC</name>
<dbReference type="HOGENOM" id="CLU_2925244_0_0_1"/>
<proteinExistence type="predicted"/>
<dbReference type="Proteomes" id="UP000015102">
    <property type="component" value="Unassembled WGS sequence"/>
</dbReference>
<dbReference type="AlphaFoldDB" id="T1GSS4"/>
<evidence type="ECO:0000313" key="1">
    <source>
        <dbReference type="EnsemblMetazoa" id="MESCA006735-PA"/>
    </source>
</evidence>
<dbReference type="EMBL" id="CAQQ02093340">
    <property type="status" value="NOT_ANNOTATED_CDS"/>
    <property type="molecule type" value="Genomic_DNA"/>
</dbReference>